<evidence type="ECO:0000259" key="1">
    <source>
        <dbReference type="Pfam" id="PF06114"/>
    </source>
</evidence>
<organism evidence="2 3">
    <name type="scientific">Listeria immobilis</name>
    <dbReference type="NCBI Taxonomy" id="2713502"/>
    <lineage>
        <taxon>Bacteria</taxon>
        <taxon>Bacillati</taxon>
        <taxon>Bacillota</taxon>
        <taxon>Bacilli</taxon>
        <taxon>Bacillales</taxon>
        <taxon>Listeriaceae</taxon>
        <taxon>Listeria</taxon>
    </lineage>
</organism>
<name>A0ABR6SYB5_9LIST</name>
<dbReference type="Proteomes" id="UP000587800">
    <property type="component" value="Unassembled WGS sequence"/>
</dbReference>
<dbReference type="InterPro" id="IPR010359">
    <property type="entry name" value="IrrE_HExxH"/>
</dbReference>
<sequence length="175" mass="20377">MAISKFDYIKHYKPTAMELRMSGSLTQHNITKPTQLDTEKIQIAYNVLVMEMDFPSVAFGNFGIVLSRGLRGEDYKEAFFHELAHWLEHTGNQLQMTRQQKAMQEQQAKQMSMYLRIPYHMLGMVDFSSEDCIMEIVDLFGVSANLAKRRLKKIEDNVLCHYRDNTDLAYSNKII</sequence>
<feature type="domain" description="IrrE N-terminal-like" evidence="1">
    <location>
        <begin position="64"/>
        <end position="152"/>
    </location>
</feature>
<comment type="caution">
    <text evidence="2">The sequence shown here is derived from an EMBL/GenBank/DDBJ whole genome shotgun (WGS) entry which is preliminary data.</text>
</comment>
<evidence type="ECO:0000313" key="3">
    <source>
        <dbReference type="Proteomes" id="UP000587800"/>
    </source>
</evidence>
<dbReference type="Pfam" id="PF06114">
    <property type="entry name" value="Peptidase_M78"/>
    <property type="match status" value="1"/>
</dbReference>
<dbReference type="RefSeq" id="WP_185395691.1">
    <property type="nucleotide sequence ID" value="NZ_JAASTZ010000014.1"/>
</dbReference>
<keyword evidence="3" id="KW-1185">Reference proteome</keyword>
<gene>
    <name evidence="2" type="ORF">HCJ59_11970</name>
</gene>
<evidence type="ECO:0000313" key="2">
    <source>
        <dbReference type="EMBL" id="MBC1510602.1"/>
    </source>
</evidence>
<proteinExistence type="predicted"/>
<dbReference type="EMBL" id="JAASUB010000014">
    <property type="protein sequence ID" value="MBC1510602.1"/>
    <property type="molecule type" value="Genomic_DNA"/>
</dbReference>
<reference evidence="2 3" key="1">
    <citation type="submission" date="2020-03" db="EMBL/GenBank/DDBJ databases">
        <title>Soil Listeria distribution.</title>
        <authorList>
            <person name="Liao J."/>
            <person name="Wiedmann M."/>
        </authorList>
    </citation>
    <scope>NUCLEOTIDE SEQUENCE [LARGE SCALE GENOMIC DNA]</scope>
    <source>
        <strain evidence="2 3">FSL L7-1515</strain>
    </source>
</reference>
<accession>A0ABR6SYB5</accession>
<protein>
    <submittedName>
        <fullName evidence="2">ImmA/IrrE family metallo-endopeptidase</fullName>
    </submittedName>
</protein>